<reference evidence="1" key="2">
    <citation type="submission" date="2024-06" db="EMBL/GenBank/DDBJ databases">
        <authorList>
            <person name="Deng Y."/>
        </authorList>
    </citation>
    <scope>NUCLEOTIDE SEQUENCE</scope>
    <source>
        <strain evidence="1">TCYB15</strain>
    </source>
</reference>
<gene>
    <name evidence="1" type="ORF">ABM428_07570</name>
</gene>
<dbReference type="EMBL" id="CP159193">
    <property type="protein sequence ID" value="XCF08968.1"/>
    <property type="molecule type" value="Genomic_DNA"/>
</dbReference>
<name>A0AAU8BYP9_9RHOB</name>
<dbReference type="RefSeq" id="WP_168592642.1">
    <property type="nucleotide sequence ID" value="NZ_CP159193.1"/>
</dbReference>
<dbReference type="AlphaFoldDB" id="A0AAU8BYP9"/>
<reference evidence="1" key="1">
    <citation type="journal article" date="2020" name="Int. J. Syst. Evol. Microbiol.">
        <title>Notification of changes in taxonomic opinion previously published outside the IJSEM.</title>
        <authorList>
            <person name="Oren A."/>
            <person name="Garrity G."/>
        </authorList>
    </citation>
    <scope>NUCLEOTIDE SEQUENCE</scope>
    <source>
        <strain evidence="1">TCYB15</strain>
    </source>
</reference>
<dbReference type="KEGG" id="suly:ABM428_07570"/>
<organism evidence="1">
    <name type="scientific">Sulfitobacter sp. TCYB15</name>
    <dbReference type="NCBI Taxonomy" id="3229275"/>
    <lineage>
        <taxon>Bacteria</taxon>
        <taxon>Pseudomonadati</taxon>
        <taxon>Pseudomonadota</taxon>
        <taxon>Alphaproteobacteria</taxon>
        <taxon>Rhodobacterales</taxon>
        <taxon>Roseobacteraceae</taxon>
        <taxon>Sulfitobacter</taxon>
    </lineage>
</organism>
<sequence length="66" mass="7346">MMDRMGYFEHVGALYLLITGQLIGGENGRFEACLRYTGGNQEKKSIIFTMRNNSLQGTNPAEMASI</sequence>
<protein>
    <submittedName>
        <fullName evidence="1">Uncharacterized protein</fullName>
    </submittedName>
</protein>
<accession>A0AAU8BYP9</accession>
<proteinExistence type="predicted"/>
<evidence type="ECO:0000313" key="1">
    <source>
        <dbReference type="EMBL" id="XCF08968.1"/>
    </source>
</evidence>